<organism evidence="1 2">
    <name type="scientific">Rhizobium oryzicola</name>
    <dbReference type="NCBI Taxonomy" id="1232668"/>
    <lineage>
        <taxon>Bacteria</taxon>
        <taxon>Pseudomonadati</taxon>
        <taxon>Pseudomonadota</taxon>
        <taxon>Alphaproteobacteria</taxon>
        <taxon>Hyphomicrobiales</taxon>
        <taxon>Rhizobiaceae</taxon>
        <taxon>Rhizobium/Agrobacterium group</taxon>
        <taxon>Rhizobium</taxon>
    </lineage>
</organism>
<reference evidence="1" key="1">
    <citation type="journal article" date="2015" name="Int. J. Syst. Evol. Microbiol.">
        <title>Rhizobium oryzicola sp. nov., potential plant-growth-promoting endophytic bacteria isolated from rice roots.</title>
        <authorList>
            <person name="Zhang X.X."/>
            <person name="Gao J.S."/>
            <person name="Cao Y.H."/>
            <person name="Sheirdil R.A."/>
            <person name="Wang X.C."/>
            <person name="Zhang L."/>
        </authorList>
    </citation>
    <scope>NUCLEOTIDE SEQUENCE</scope>
    <source>
        <strain evidence="1">05753</strain>
    </source>
</reference>
<evidence type="ECO:0000313" key="1">
    <source>
        <dbReference type="EMBL" id="MDO1583619.1"/>
    </source>
</evidence>
<name>A0ABT8SYS2_9HYPH</name>
<comment type="caution">
    <text evidence="1">The sequence shown here is derived from an EMBL/GenBank/DDBJ whole genome shotgun (WGS) entry which is preliminary data.</text>
</comment>
<evidence type="ECO:0000313" key="2">
    <source>
        <dbReference type="Proteomes" id="UP001169006"/>
    </source>
</evidence>
<reference evidence="1" key="2">
    <citation type="submission" date="2023-07" db="EMBL/GenBank/DDBJ databases">
        <authorList>
            <person name="Sun H."/>
        </authorList>
    </citation>
    <scope>NUCLEOTIDE SEQUENCE</scope>
    <source>
        <strain evidence="1">05753</strain>
    </source>
</reference>
<proteinExistence type="predicted"/>
<sequence length="53" mass="5770">MHFARQVSQHIALSRAGLGFLSVPPLRNPRVFGTANRFTETGAAEVMDSGITR</sequence>
<dbReference type="Proteomes" id="UP001169006">
    <property type="component" value="Unassembled WGS sequence"/>
</dbReference>
<gene>
    <name evidence="1" type="ORF">Q2T52_16150</name>
</gene>
<dbReference type="RefSeq" id="WP_302077825.1">
    <property type="nucleotide sequence ID" value="NZ_JAUKWQ010000005.1"/>
</dbReference>
<protein>
    <submittedName>
        <fullName evidence="1">Uncharacterized protein</fullName>
    </submittedName>
</protein>
<dbReference type="EMBL" id="JAUKWQ010000005">
    <property type="protein sequence ID" value="MDO1583619.1"/>
    <property type="molecule type" value="Genomic_DNA"/>
</dbReference>
<keyword evidence="2" id="KW-1185">Reference proteome</keyword>
<accession>A0ABT8SYS2</accession>